<gene>
    <name evidence="1" type="ORF">METZ01_LOCUS107695</name>
</gene>
<dbReference type="AlphaFoldDB" id="A0A381WRC5"/>
<accession>A0A381WRC5</accession>
<reference evidence="1" key="1">
    <citation type="submission" date="2018-05" db="EMBL/GenBank/DDBJ databases">
        <authorList>
            <person name="Lanie J.A."/>
            <person name="Ng W.-L."/>
            <person name="Kazmierczak K.M."/>
            <person name="Andrzejewski T.M."/>
            <person name="Davidsen T.M."/>
            <person name="Wayne K.J."/>
            <person name="Tettelin H."/>
            <person name="Glass J.I."/>
            <person name="Rusch D."/>
            <person name="Podicherti R."/>
            <person name="Tsui H.-C.T."/>
            <person name="Winkler M.E."/>
        </authorList>
    </citation>
    <scope>NUCLEOTIDE SEQUENCE</scope>
</reference>
<evidence type="ECO:0000313" key="1">
    <source>
        <dbReference type="EMBL" id="SVA54841.1"/>
    </source>
</evidence>
<dbReference type="EMBL" id="UINC01012575">
    <property type="protein sequence ID" value="SVA54841.1"/>
    <property type="molecule type" value="Genomic_DNA"/>
</dbReference>
<sequence>MFSSIMDWEGIEPSTSALRTRHYTTKPPAL</sequence>
<name>A0A381WRC5_9ZZZZ</name>
<proteinExistence type="predicted"/>
<protein>
    <submittedName>
        <fullName evidence="1">Uncharacterized protein</fullName>
    </submittedName>
</protein>
<feature type="non-terminal residue" evidence="1">
    <location>
        <position position="30"/>
    </location>
</feature>
<organism evidence="1">
    <name type="scientific">marine metagenome</name>
    <dbReference type="NCBI Taxonomy" id="408172"/>
    <lineage>
        <taxon>unclassified sequences</taxon>
        <taxon>metagenomes</taxon>
        <taxon>ecological metagenomes</taxon>
    </lineage>
</organism>